<dbReference type="PANTHER" id="PTHR36973:SF4">
    <property type="entry name" value="NODULATION PROTEIN"/>
    <property type="match status" value="1"/>
</dbReference>
<keyword evidence="3" id="KW-1185">Reference proteome</keyword>
<protein>
    <recommendedName>
        <fullName evidence="1">Methyltransferase FkbM domain-containing protein</fullName>
    </recommendedName>
</protein>
<feature type="domain" description="Methyltransferase FkbM" evidence="1">
    <location>
        <begin position="66"/>
        <end position="235"/>
    </location>
</feature>
<comment type="caution">
    <text evidence="2">The sequence shown here is derived from an EMBL/GenBank/DDBJ whole genome shotgun (WGS) entry which is preliminary data.</text>
</comment>
<evidence type="ECO:0000313" key="2">
    <source>
        <dbReference type="EMBL" id="MBK1620632.1"/>
    </source>
</evidence>
<dbReference type="PANTHER" id="PTHR36973">
    <property type="entry name" value="SLL1456 PROTEIN-RELATED"/>
    <property type="match status" value="1"/>
</dbReference>
<name>A0A9X0WC11_9GAMM</name>
<dbReference type="InterPro" id="IPR029063">
    <property type="entry name" value="SAM-dependent_MTases_sf"/>
</dbReference>
<dbReference type="Pfam" id="PF05050">
    <property type="entry name" value="Methyltransf_21"/>
    <property type="match status" value="1"/>
</dbReference>
<dbReference type="Proteomes" id="UP001138768">
    <property type="component" value="Unassembled WGS sequence"/>
</dbReference>
<accession>A0A9X0WC11</accession>
<dbReference type="GO" id="GO:0008171">
    <property type="term" value="F:O-methyltransferase activity"/>
    <property type="evidence" value="ECO:0007669"/>
    <property type="project" value="TreeGrafter"/>
</dbReference>
<organism evidence="2 3">
    <name type="scientific">Lamprobacter modestohalophilus</name>
    <dbReference type="NCBI Taxonomy" id="1064514"/>
    <lineage>
        <taxon>Bacteria</taxon>
        <taxon>Pseudomonadati</taxon>
        <taxon>Pseudomonadota</taxon>
        <taxon>Gammaproteobacteria</taxon>
        <taxon>Chromatiales</taxon>
        <taxon>Chromatiaceae</taxon>
        <taxon>Lamprobacter</taxon>
    </lineage>
</organism>
<evidence type="ECO:0000313" key="3">
    <source>
        <dbReference type="Proteomes" id="UP001138768"/>
    </source>
</evidence>
<dbReference type="InterPro" id="IPR006342">
    <property type="entry name" value="FkbM_mtfrase"/>
</dbReference>
<gene>
    <name evidence="2" type="ORF">CKO42_19805</name>
</gene>
<sequence length="263" mass="29752">MRVFGAVLRTLTPHGIVRLQDWASRFERLGAPRYYAFDSKKRQALLQCRAELLPYQFGQKLSQVIDVGANQGSWTRSIGQFFSVGSFDLVEPNPYLIEDFLFPIRDSLNNVTVHQCALGSSEGSAKLNITKGSALSSLLPVLDIQQRWHGDSAAVMEEVEVPVKTLDALFANKTTCDLLKVDVQGLEKQVLEGGGRLLSRTRCLLLELDFERHYAGDTSWYELARYLIEDLGFQFWDMSPPERRADGRALWADVCFVRDVMEV</sequence>
<proteinExistence type="predicted"/>
<dbReference type="Gene3D" id="3.40.50.150">
    <property type="entry name" value="Vaccinia Virus protein VP39"/>
    <property type="match status" value="1"/>
</dbReference>
<dbReference type="EMBL" id="NRRY01000044">
    <property type="protein sequence ID" value="MBK1620632.1"/>
    <property type="molecule type" value="Genomic_DNA"/>
</dbReference>
<dbReference type="AlphaFoldDB" id="A0A9X0WC11"/>
<dbReference type="NCBIfam" id="TIGR01444">
    <property type="entry name" value="fkbM_fam"/>
    <property type="match status" value="1"/>
</dbReference>
<dbReference type="SUPFAM" id="SSF53335">
    <property type="entry name" value="S-adenosyl-L-methionine-dependent methyltransferases"/>
    <property type="match status" value="1"/>
</dbReference>
<dbReference type="InterPro" id="IPR053188">
    <property type="entry name" value="FkbM_Methyltransferase"/>
</dbReference>
<reference evidence="2 3" key="1">
    <citation type="journal article" date="2020" name="Microorganisms">
        <title>Osmotic Adaptation and Compatible Solute Biosynthesis of Phototrophic Bacteria as Revealed from Genome Analyses.</title>
        <authorList>
            <person name="Imhoff J.F."/>
            <person name="Rahn T."/>
            <person name="Kunzel S."/>
            <person name="Keller A."/>
            <person name="Neulinger S.C."/>
        </authorList>
    </citation>
    <scope>NUCLEOTIDE SEQUENCE [LARGE SCALE GENOMIC DNA]</scope>
    <source>
        <strain evidence="2 3">DSM 25653</strain>
    </source>
</reference>
<evidence type="ECO:0000259" key="1">
    <source>
        <dbReference type="Pfam" id="PF05050"/>
    </source>
</evidence>